<evidence type="ECO:0000259" key="1">
    <source>
        <dbReference type="Pfam" id="PF01850"/>
    </source>
</evidence>
<feature type="domain" description="PIN" evidence="1">
    <location>
        <begin position="8"/>
        <end position="125"/>
    </location>
</feature>
<dbReference type="AlphaFoldDB" id="A0A3B0TC62"/>
<dbReference type="Pfam" id="PF01850">
    <property type="entry name" value="PIN"/>
    <property type="match status" value="1"/>
</dbReference>
<dbReference type="InterPro" id="IPR029060">
    <property type="entry name" value="PIN-like_dom_sf"/>
</dbReference>
<evidence type="ECO:0000313" key="2">
    <source>
        <dbReference type="EMBL" id="VAW13683.1"/>
    </source>
</evidence>
<reference evidence="2" key="1">
    <citation type="submission" date="2018-06" db="EMBL/GenBank/DDBJ databases">
        <authorList>
            <person name="Zhirakovskaya E."/>
        </authorList>
    </citation>
    <scope>NUCLEOTIDE SEQUENCE</scope>
</reference>
<sequence>MKENEEKYFIDTNVLVYAHDSRYPDKQAKAQGIIFDGLRLGVSVTSTQVLSEFFVTITQKIKKPLSLEKAKKEIILLSNMEIVEVDVPVIMKAIEMKQKYKTSYWDSLILSAAQRSGCGRLYSEDFSDNQKYGSVKVLNILK</sequence>
<accession>A0A3B0TC62</accession>
<dbReference type="SUPFAM" id="SSF88723">
    <property type="entry name" value="PIN domain-like"/>
    <property type="match status" value="1"/>
</dbReference>
<protein>
    <recommendedName>
        <fullName evidence="1">PIN domain-containing protein</fullName>
    </recommendedName>
</protein>
<dbReference type="InterPro" id="IPR002716">
    <property type="entry name" value="PIN_dom"/>
</dbReference>
<proteinExistence type="predicted"/>
<dbReference type="CDD" id="cd18692">
    <property type="entry name" value="PIN_VapC-like"/>
    <property type="match status" value="1"/>
</dbReference>
<organism evidence="2">
    <name type="scientific">hydrothermal vent metagenome</name>
    <dbReference type="NCBI Taxonomy" id="652676"/>
    <lineage>
        <taxon>unclassified sequences</taxon>
        <taxon>metagenomes</taxon>
        <taxon>ecological metagenomes</taxon>
    </lineage>
</organism>
<gene>
    <name evidence="2" type="ORF">MNBD_BACTEROID05-1244</name>
</gene>
<dbReference type="EMBL" id="UOEN01000183">
    <property type="protein sequence ID" value="VAW13683.1"/>
    <property type="molecule type" value="Genomic_DNA"/>
</dbReference>
<dbReference type="Gene3D" id="3.40.50.1010">
    <property type="entry name" value="5'-nuclease"/>
    <property type="match status" value="1"/>
</dbReference>
<name>A0A3B0TC62_9ZZZZ</name>